<dbReference type="GO" id="GO:0019557">
    <property type="term" value="P:L-histidine catabolic process to glutamate and formate"/>
    <property type="evidence" value="ECO:0007669"/>
    <property type="project" value="UniProtKB-UniPathway"/>
</dbReference>
<accession>E4Y638</accession>
<dbReference type="InterPro" id="IPR013108">
    <property type="entry name" value="Amidohydro_3"/>
</dbReference>
<evidence type="ECO:0000256" key="3">
    <source>
        <dbReference type="ARBA" id="ARBA00004758"/>
    </source>
</evidence>
<evidence type="ECO:0000256" key="11">
    <source>
        <dbReference type="ARBA" id="ARBA00022833"/>
    </source>
</evidence>
<evidence type="ECO:0000256" key="7">
    <source>
        <dbReference type="ARBA" id="ARBA00022490"/>
    </source>
</evidence>
<evidence type="ECO:0000256" key="2">
    <source>
        <dbReference type="ARBA" id="ARBA00001965"/>
    </source>
</evidence>
<dbReference type="GO" id="GO:0050480">
    <property type="term" value="F:imidazolonepropionase activity"/>
    <property type="evidence" value="ECO:0007669"/>
    <property type="project" value="UniProtKB-EC"/>
</dbReference>
<evidence type="ECO:0000313" key="15">
    <source>
        <dbReference type="EMBL" id="CBY31088.1"/>
    </source>
</evidence>
<dbReference type="SUPFAM" id="SSF51338">
    <property type="entry name" value="Composite domain of metallo-dependent hydrolases"/>
    <property type="match status" value="1"/>
</dbReference>
<evidence type="ECO:0000256" key="6">
    <source>
        <dbReference type="ARBA" id="ARBA00013406"/>
    </source>
</evidence>
<dbReference type="UniPathway" id="UPA00379">
    <property type="reaction ID" value="UER00551"/>
</dbReference>
<dbReference type="InterPro" id="IPR032466">
    <property type="entry name" value="Metal_Hydrolase"/>
</dbReference>
<evidence type="ECO:0000259" key="14">
    <source>
        <dbReference type="Pfam" id="PF07969"/>
    </source>
</evidence>
<dbReference type="PANTHER" id="PTHR42752:SF1">
    <property type="entry name" value="IMIDAZOLONEPROPIONASE-RELATED"/>
    <property type="match status" value="1"/>
</dbReference>
<dbReference type="GO" id="GO:0005737">
    <property type="term" value="C:cytoplasm"/>
    <property type="evidence" value="ECO:0007669"/>
    <property type="project" value="InterPro"/>
</dbReference>
<dbReference type="NCBIfam" id="TIGR01224">
    <property type="entry name" value="hutI"/>
    <property type="match status" value="1"/>
</dbReference>
<dbReference type="AlphaFoldDB" id="E4Y638"/>
<comment type="similarity">
    <text evidence="4">Belongs to the metallo-dependent hydrolases superfamily. HutI family.</text>
</comment>
<dbReference type="PANTHER" id="PTHR42752">
    <property type="entry name" value="IMIDAZOLONEPROPIONASE"/>
    <property type="match status" value="1"/>
</dbReference>
<reference evidence="15" key="1">
    <citation type="journal article" date="2010" name="Science">
        <title>Plasticity of animal genome architecture unmasked by rapid evolution of a pelagic tunicate.</title>
        <authorList>
            <person name="Denoeud F."/>
            <person name="Henriet S."/>
            <person name="Mungpakdee S."/>
            <person name="Aury J.M."/>
            <person name="Da Silva C."/>
            <person name="Brinkmann H."/>
            <person name="Mikhaleva J."/>
            <person name="Olsen L.C."/>
            <person name="Jubin C."/>
            <person name="Canestro C."/>
            <person name="Bouquet J.M."/>
            <person name="Danks G."/>
            <person name="Poulain J."/>
            <person name="Campsteijn C."/>
            <person name="Adamski M."/>
            <person name="Cross I."/>
            <person name="Yadetie F."/>
            <person name="Muffato M."/>
            <person name="Louis A."/>
            <person name="Butcher S."/>
            <person name="Tsagkogeorga G."/>
            <person name="Konrad A."/>
            <person name="Singh S."/>
            <person name="Jensen M.F."/>
            <person name="Cong E.H."/>
            <person name="Eikeseth-Otteraa H."/>
            <person name="Noel B."/>
            <person name="Anthouard V."/>
            <person name="Porcel B.M."/>
            <person name="Kachouri-Lafond R."/>
            <person name="Nishino A."/>
            <person name="Ugolini M."/>
            <person name="Chourrout P."/>
            <person name="Nishida H."/>
            <person name="Aasland R."/>
            <person name="Huzurbazar S."/>
            <person name="Westhof E."/>
            <person name="Delsuc F."/>
            <person name="Lehrach H."/>
            <person name="Reinhardt R."/>
            <person name="Weissenbach J."/>
            <person name="Roy S.W."/>
            <person name="Artiguenave F."/>
            <person name="Postlethwait J.H."/>
            <person name="Manak J.R."/>
            <person name="Thompson E.M."/>
            <person name="Jaillon O."/>
            <person name="Du Pasquier L."/>
            <person name="Boudinot P."/>
            <person name="Liberles D.A."/>
            <person name="Volff J.N."/>
            <person name="Philippe H."/>
            <person name="Lenhard B."/>
            <person name="Roest Crollius H."/>
            <person name="Wincker P."/>
            <person name="Chourrout D."/>
        </authorList>
    </citation>
    <scope>NUCLEOTIDE SEQUENCE [LARGE SCALE GENOMIC DNA]</scope>
</reference>
<organism evidence="15">
    <name type="scientific">Oikopleura dioica</name>
    <name type="common">Tunicate</name>
    <dbReference type="NCBI Taxonomy" id="34765"/>
    <lineage>
        <taxon>Eukaryota</taxon>
        <taxon>Metazoa</taxon>
        <taxon>Chordata</taxon>
        <taxon>Tunicata</taxon>
        <taxon>Appendicularia</taxon>
        <taxon>Copelata</taxon>
        <taxon>Oikopleuridae</taxon>
        <taxon>Oikopleura</taxon>
    </lineage>
</organism>
<evidence type="ECO:0000256" key="1">
    <source>
        <dbReference type="ARBA" id="ARBA00000853"/>
    </source>
</evidence>
<dbReference type="Gene3D" id="3.20.20.140">
    <property type="entry name" value="Metal-dependent hydrolases"/>
    <property type="match status" value="1"/>
</dbReference>
<dbReference type="Proteomes" id="UP000011014">
    <property type="component" value="Unassembled WGS sequence"/>
</dbReference>
<evidence type="ECO:0000256" key="4">
    <source>
        <dbReference type="ARBA" id="ARBA00008002"/>
    </source>
</evidence>
<evidence type="ECO:0000256" key="10">
    <source>
        <dbReference type="ARBA" id="ARBA00022808"/>
    </source>
</evidence>
<dbReference type="FunFam" id="3.20.20.140:FF:000007">
    <property type="entry name" value="Imidazolonepropionase"/>
    <property type="match status" value="1"/>
</dbReference>
<dbReference type="GO" id="GO:0019556">
    <property type="term" value="P:L-histidine catabolic process to glutamate and formamide"/>
    <property type="evidence" value="ECO:0007669"/>
    <property type="project" value="UniProtKB-UniPathway"/>
</dbReference>
<dbReference type="Gene3D" id="2.30.40.10">
    <property type="entry name" value="Urease, subunit C, domain 1"/>
    <property type="match status" value="1"/>
</dbReference>
<protein>
    <recommendedName>
        <fullName evidence="6">Probable imidazolonepropionase</fullName>
        <ecNumber evidence="5">3.5.2.7</ecNumber>
    </recommendedName>
    <alternativeName>
        <fullName evidence="13">Amidohydrolase domain-containing protein 1</fullName>
    </alternativeName>
</protein>
<dbReference type="InterPro" id="IPR005920">
    <property type="entry name" value="HutI"/>
</dbReference>
<evidence type="ECO:0000256" key="8">
    <source>
        <dbReference type="ARBA" id="ARBA00022723"/>
    </source>
</evidence>
<keyword evidence="10" id="KW-0369">Histidine metabolism</keyword>
<evidence type="ECO:0000256" key="13">
    <source>
        <dbReference type="ARBA" id="ARBA00030968"/>
    </source>
</evidence>
<proteinExistence type="inferred from homology"/>
<evidence type="ECO:0000256" key="9">
    <source>
        <dbReference type="ARBA" id="ARBA00022801"/>
    </source>
</evidence>
<keyword evidence="9" id="KW-0378">Hydrolase</keyword>
<dbReference type="SUPFAM" id="SSF51556">
    <property type="entry name" value="Metallo-dependent hydrolases"/>
    <property type="match status" value="1"/>
</dbReference>
<gene>
    <name evidence="15" type="ORF">GSOID_T00019043001</name>
</gene>
<evidence type="ECO:0000256" key="5">
    <source>
        <dbReference type="ARBA" id="ARBA00012864"/>
    </source>
</evidence>
<evidence type="ECO:0000256" key="12">
    <source>
        <dbReference type="ARBA" id="ARBA00023004"/>
    </source>
</evidence>
<keyword evidence="7" id="KW-0963">Cytoplasm</keyword>
<dbReference type="InterPro" id="IPR011059">
    <property type="entry name" value="Metal-dep_hydrolase_composite"/>
</dbReference>
<keyword evidence="12" id="KW-0408">Iron</keyword>
<dbReference type="CDD" id="cd01296">
    <property type="entry name" value="Imidazolone-5PH"/>
    <property type="match status" value="1"/>
</dbReference>
<dbReference type="EC" id="3.5.2.7" evidence="5"/>
<sequence>MASILLKNCSEVVYSKNGREKIGSEMAVVDVLIDSDVLIIDGKFKQIGKNLDAPEGVTVMDCSGKSVIPGFVDGHTHPVFDGDRSNEFSMKLAGAGYMEIHKQGGGIHYTVNETRKCSEERLTNLLFNRLDQMLLQGTVVAEAKSGYGLDCETEMKMLRVIKKAKETHPMKIQSTYLCAHAVPPGADAAQMTKEIVEEHIPAVAKANLGVDNIDVFCEKGVYDAQQSKEMLLAGRAHGWAINFHAEELTYIKGAEMGAELDARAMSHLELVSDAAIQSMAAKKTAAVVLPTTAYILKLVPPPVRQMIQNNVVVALCSDYNPNVPCFSMPFVMHLGCILCKMTMEEAFNAATINSAFSLGLTDSYGSITEGKVGSCLVLDAPSWKHIVYQLGNHQNVVKHVILDGRIHS</sequence>
<comment type="pathway">
    <text evidence="3">Amino-acid degradation; L-histidine degradation into L-glutamate; N-formimidoyl-L-glutamate from L-histidine: step 3/3.</text>
</comment>
<dbReference type="GO" id="GO:0046872">
    <property type="term" value="F:metal ion binding"/>
    <property type="evidence" value="ECO:0007669"/>
    <property type="project" value="UniProtKB-KW"/>
</dbReference>
<name>E4Y638_OIKDI</name>
<dbReference type="Pfam" id="PF07969">
    <property type="entry name" value="Amidohydro_3"/>
    <property type="match status" value="1"/>
</dbReference>
<comment type="catalytic activity">
    <reaction evidence="1">
        <text>4-imidazolone-5-propanoate + H2O = N-formimidoyl-L-glutamate</text>
        <dbReference type="Rhea" id="RHEA:23660"/>
        <dbReference type="ChEBI" id="CHEBI:15377"/>
        <dbReference type="ChEBI" id="CHEBI:58928"/>
        <dbReference type="ChEBI" id="CHEBI:77893"/>
        <dbReference type="EC" id="3.5.2.7"/>
    </reaction>
</comment>
<dbReference type="EMBL" id="FN654292">
    <property type="protein sequence ID" value="CBY31088.1"/>
    <property type="molecule type" value="Genomic_DNA"/>
</dbReference>
<dbReference type="MEROPS" id="M38.980"/>
<feature type="domain" description="Amidohydrolase 3" evidence="14">
    <location>
        <begin position="115"/>
        <end position="406"/>
    </location>
</feature>
<keyword evidence="8" id="KW-0479">Metal-binding</keyword>
<comment type="cofactor">
    <cofactor evidence="2">
        <name>Fe(3+)</name>
        <dbReference type="ChEBI" id="CHEBI:29034"/>
    </cofactor>
</comment>
<keyword evidence="11" id="KW-0862">Zinc</keyword>